<evidence type="ECO:0000259" key="3">
    <source>
        <dbReference type="Pfam" id="PF06580"/>
    </source>
</evidence>
<accession>A0A8J6PN14</accession>
<dbReference type="AlphaFoldDB" id="A0A8J6PN14"/>
<evidence type="ECO:0000313" key="4">
    <source>
        <dbReference type="EMBL" id="MBC9811208.1"/>
    </source>
</evidence>
<dbReference type="InterPro" id="IPR050640">
    <property type="entry name" value="Bact_2-comp_sensor_kinase"/>
</dbReference>
<dbReference type="PANTHER" id="PTHR34220:SF7">
    <property type="entry name" value="SENSOR HISTIDINE KINASE YPDA"/>
    <property type="match status" value="1"/>
</dbReference>
<keyword evidence="5" id="KW-1185">Reference proteome</keyword>
<dbReference type="PROSITE" id="PS50005">
    <property type="entry name" value="TPR"/>
    <property type="match status" value="1"/>
</dbReference>
<reference evidence="4" key="1">
    <citation type="submission" date="2020-09" db="EMBL/GenBank/DDBJ databases">
        <title>Taishania pollutisoli gen. nov., sp. nov., Isolated from Tetrabromobisphenol A-Contaminated Soil.</title>
        <authorList>
            <person name="Chen Q."/>
        </authorList>
    </citation>
    <scope>NUCLEOTIDE SEQUENCE</scope>
    <source>
        <strain evidence="4">CZZ-1</strain>
    </source>
</reference>
<dbReference type="InterPro" id="IPR019734">
    <property type="entry name" value="TPR_rpt"/>
</dbReference>
<keyword evidence="2" id="KW-0472">Membrane</keyword>
<keyword evidence="2" id="KW-1133">Transmembrane helix</keyword>
<evidence type="ECO:0000256" key="1">
    <source>
        <dbReference type="PROSITE-ProRule" id="PRU00339"/>
    </source>
</evidence>
<dbReference type="GO" id="GO:0000155">
    <property type="term" value="F:phosphorelay sensor kinase activity"/>
    <property type="evidence" value="ECO:0007669"/>
    <property type="project" value="InterPro"/>
</dbReference>
<dbReference type="GO" id="GO:0016020">
    <property type="term" value="C:membrane"/>
    <property type="evidence" value="ECO:0007669"/>
    <property type="project" value="InterPro"/>
</dbReference>
<dbReference type="SUPFAM" id="SSF48452">
    <property type="entry name" value="TPR-like"/>
    <property type="match status" value="2"/>
</dbReference>
<feature type="domain" description="Signal transduction histidine kinase internal region" evidence="3">
    <location>
        <begin position="517"/>
        <end position="594"/>
    </location>
</feature>
<feature type="repeat" description="TPR" evidence="1">
    <location>
        <begin position="349"/>
        <end position="382"/>
    </location>
</feature>
<dbReference type="Gene3D" id="3.30.565.10">
    <property type="entry name" value="Histidine kinase-like ATPase, C-terminal domain"/>
    <property type="match status" value="1"/>
</dbReference>
<dbReference type="SUPFAM" id="SSF55874">
    <property type="entry name" value="ATPase domain of HSP90 chaperone/DNA topoisomerase II/histidine kinase"/>
    <property type="match status" value="1"/>
</dbReference>
<evidence type="ECO:0000313" key="5">
    <source>
        <dbReference type="Proteomes" id="UP000652681"/>
    </source>
</evidence>
<dbReference type="EMBL" id="JACVEL010000001">
    <property type="protein sequence ID" value="MBC9811208.1"/>
    <property type="molecule type" value="Genomic_DNA"/>
</dbReference>
<feature type="transmembrane region" description="Helical" evidence="2">
    <location>
        <begin position="480"/>
        <end position="500"/>
    </location>
</feature>
<keyword evidence="2" id="KW-0812">Transmembrane</keyword>
<dbReference type="Pfam" id="PF06580">
    <property type="entry name" value="His_kinase"/>
    <property type="match status" value="1"/>
</dbReference>
<proteinExistence type="predicted"/>
<dbReference type="PANTHER" id="PTHR34220">
    <property type="entry name" value="SENSOR HISTIDINE KINASE YPDA"/>
    <property type="match status" value="1"/>
</dbReference>
<dbReference type="Gene3D" id="1.25.40.10">
    <property type="entry name" value="Tetratricopeptide repeat domain"/>
    <property type="match status" value="3"/>
</dbReference>
<name>A0A8J6PN14_9FLAO</name>
<dbReference type="InterPro" id="IPR010559">
    <property type="entry name" value="Sig_transdc_His_kin_internal"/>
</dbReference>
<dbReference type="Proteomes" id="UP000652681">
    <property type="component" value="Unassembled WGS sequence"/>
</dbReference>
<comment type="caution">
    <text evidence="4">The sequence shown here is derived from an EMBL/GenBank/DDBJ whole genome shotgun (WGS) entry which is preliminary data.</text>
</comment>
<dbReference type="InterPro" id="IPR036890">
    <property type="entry name" value="HATPase_C_sf"/>
</dbReference>
<keyword evidence="1" id="KW-0802">TPR repeat</keyword>
<organism evidence="4 5">
    <name type="scientific">Taishania pollutisoli</name>
    <dbReference type="NCBI Taxonomy" id="2766479"/>
    <lineage>
        <taxon>Bacteria</taxon>
        <taxon>Pseudomonadati</taxon>
        <taxon>Bacteroidota</taxon>
        <taxon>Flavobacteriia</taxon>
        <taxon>Flavobacteriales</taxon>
        <taxon>Crocinitomicaceae</taxon>
        <taxon>Taishania</taxon>
    </lineage>
</organism>
<dbReference type="Pfam" id="PF13424">
    <property type="entry name" value="TPR_12"/>
    <property type="match status" value="2"/>
</dbReference>
<evidence type="ECO:0000256" key="2">
    <source>
        <dbReference type="SAM" id="Phobius"/>
    </source>
</evidence>
<dbReference type="InterPro" id="IPR011990">
    <property type="entry name" value="TPR-like_helical_dom_sf"/>
</dbReference>
<gene>
    <name evidence="4" type="ORF">H9Y05_01855</name>
</gene>
<dbReference type="SMART" id="SM00028">
    <property type="entry name" value="TPR"/>
    <property type="match status" value="5"/>
</dbReference>
<sequence length="730" mass="84548">MNTLVAAQSVQKKEAQIKEAYSKEKNLSKKFNYQLDLGKYYQNTNIRKADSIKDELINSSIVLNDSIRLAALIFKAEIESMTGDRNAYFATVLGCQPFLNRVSDEAIQLEIYKHLGNYHLLNKEPETADFYLKRMLKAAKVLHSKQDFARAHLLLSRNFMMSNLKDSALNHIDVALQYARRTSNKAILAECFHQQASTYKTFGQLELGVAKDILALQIANEIRNYHQIAVFSIEIGKSQFSIHNLQEAEYYFKQALENANRVSDDRQRGLAMVELATIYFSRKNYNDAIQNCQKAIDIFEELNTQEGLGNAFNILGIIYREQKEFNKAGTQFNQALIYYESIGDLKQIATVYHNVATVFYAQKKYENALNYLNRSLEISKVYGPSLQIYNTYRVMSDVYKDLGYTGKALEYMTIYTNYMDSSATEQATGKIAELNELYRAEQRDRLILSQADSIERQRQEKALTSTQLENVQLRSNFQKYVILGFVLIIILSGVIIYNRWNQTKIKQQQREAEMSQTLLRAQMNPHFVFNAMSVIQSYIYENDTQNSSRFLVNFSRLMRLILENSPKEEIPIALEEEILLKYLETQKLRFEDRFEFTIFISDELRFEGAMIPPMITQPFIENSIEHGQLHTIPEGGFINVYFQKNNQMLEVIIEDNGVGRKGAEKNKKSREHKSMAMNITSERINNLNKKYRTEGYLKIEDYDKVLQRGTKVLISLPYRTESQSVNLTGK</sequence>
<protein>
    <submittedName>
        <fullName evidence="4">Tetratricopeptide repeat protein</fullName>
    </submittedName>
</protein>